<protein>
    <recommendedName>
        <fullName evidence="1">Retrovirus-related Pol polyprotein from transposon TNT 1-94-like beta-barrel domain-containing protein</fullName>
    </recommendedName>
</protein>
<sequence length="124" mass="13968">MALTITNDYMSHAIDFETIPQPISLAHCYVVTFDNLGLDSDAASHMTCCRDWLFNYESIDSHSIYTFDMDPYQATGRDTITTKCLNRNGTTLLHNFSLDCMCLTLTSIQSQKVVLKKSMLPATL</sequence>
<dbReference type="InterPro" id="IPR054722">
    <property type="entry name" value="PolX-like_BBD"/>
</dbReference>
<evidence type="ECO:0000313" key="3">
    <source>
        <dbReference type="Proteomes" id="UP001648503"/>
    </source>
</evidence>
<dbReference type="Pfam" id="PF22936">
    <property type="entry name" value="Pol_BBD"/>
    <property type="match status" value="1"/>
</dbReference>
<evidence type="ECO:0000313" key="2">
    <source>
        <dbReference type="EMBL" id="KAH6597016.1"/>
    </source>
</evidence>
<gene>
    <name evidence="2" type="ORF">BASA50_004774</name>
</gene>
<dbReference type="EMBL" id="JAFCIX010000172">
    <property type="protein sequence ID" value="KAH6597016.1"/>
    <property type="molecule type" value="Genomic_DNA"/>
</dbReference>
<keyword evidence="3" id="KW-1185">Reference proteome</keyword>
<proteinExistence type="predicted"/>
<reference evidence="2 3" key="1">
    <citation type="submission" date="2021-02" db="EMBL/GenBank/DDBJ databases">
        <title>Variation within the Batrachochytrium salamandrivorans European outbreak.</title>
        <authorList>
            <person name="Kelly M."/>
            <person name="Pasmans F."/>
            <person name="Shea T.P."/>
            <person name="Munoz J.F."/>
            <person name="Carranza S."/>
            <person name="Cuomo C.A."/>
            <person name="Martel A."/>
        </authorList>
    </citation>
    <scope>NUCLEOTIDE SEQUENCE [LARGE SCALE GENOMIC DNA]</scope>
    <source>
        <strain evidence="2 3">AMFP18/2</strain>
    </source>
</reference>
<dbReference type="Proteomes" id="UP001648503">
    <property type="component" value="Unassembled WGS sequence"/>
</dbReference>
<accession>A0ABQ8FEP8</accession>
<organism evidence="2 3">
    <name type="scientific">Batrachochytrium salamandrivorans</name>
    <dbReference type="NCBI Taxonomy" id="1357716"/>
    <lineage>
        <taxon>Eukaryota</taxon>
        <taxon>Fungi</taxon>
        <taxon>Fungi incertae sedis</taxon>
        <taxon>Chytridiomycota</taxon>
        <taxon>Chytridiomycota incertae sedis</taxon>
        <taxon>Chytridiomycetes</taxon>
        <taxon>Rhizophydiales</taxon>
        <taxon>Rhizophydiales incertae sedis</taxon>
        <taxon>Batrachochytrium</taxon>
    </lineage>
</organism>
<feature type="domain" description="Retrovirus-related Pol polyprotein from transposon TNT 1-94-like beta-barrel" evidence="1">
    <location>
        <begin position="38"/>
        <end position="95"/>
    </location>
</feature>
<evidence type="ECO:0000259" key="1">
    <source>
        <dbReference type="Pfam" id="PF22936"/>
    </source>
</evidence>
<name>A0ABQ8FEP8_9FUNG</name>
<comment type="caution">
    <text evidence="2">The sequence shown here is derived from an EMBL/GenBank/DDBJ whole genome shotgun (WGS) entry which is preliminary data.</text>
</comment>